<dbReference type="KEGG" id="sma:SAVERM_4456"/>
<gene>
    <name evidence="2" type="ORF">SAVERM_4456</name>
</gene>
<feature type="transmembrane region" description="Helical" evidence="1">
    <location>
        <begin position="46"/>
        <end position="79"/>
    </location>
</feature>
<evidence type="ECO:0000313" key="2">
    <source>
        <dbReference type="EMBL" id="BAC72168.1"/>
    </source>
</evidence>
<evidence type="ECO:0008006" key="4">
    <source>
        <dbReference type="Google" id="ProtNLM"/>
    </source>
</evidence>
<dbReference type="HOGENOM" id="CLU_159377_0_0_11"/>
<evidence type="ECO:0000313" key="3">
    <source>
        <dbReference type="Proteomes" id="UP000000428"/>
    </source>
</evidence>
<protein>
    <recommendedName>
        <fullName evidence="4">DUF4190 domain-containing protein</fullName>
    </recommendedName>
</protein>
<keyword evidence="1" id="KW-0472">Membrane</keyword>
<evidence type="ECO:0000256" key="1">
    <source>
        <dbReference type="SAM" id="Phobius"/>
    </source>
</evidence>
<proteinExistence type="predicted"/>
<dbReference type="eggNOG" id="ENOG503291V">
    <property type="taxonomic scope" value="Bacteria"/>
</dbReference>
<dbReference type="EMBL" id="BA000030">
    <property type="protein sequence ID" value="BAC72168.1"/>
    <property type="molecule type" value="Genomic_DNA"/>
</dbReference>
<sequence length="130" mass="13702">MFCRSCRPGCPEPALAPRSWTSRVPCLDQAMTSVGSPDGTRDAAELAVWFGGVSVACWFCCPFWTLVCFLALPTGLAGLVRARVEYRASTQGRASRPRAVAGGVLSLLGSVAAVAYLIFLGTHPDLPAQG</sequence>
<accession>Q82F07</accession>
<keyword evidence="3" id="KW-1185">Reference proteome</keyword>
<feature type="transmembrane region" description="Helical" evidence="1">
    <location>
        <begin position="99"/>
        <end position="119"/>
    </location>
</feature>
<organism evidence="2 3">
    <name type="scientific">Streptomyces avermitilis (strain ATCC 31267 / DSM 46492 / JCM 5070 / NBRC 14893 / NCIMB 12804 / NRRL 8165 / MA-4680)</name>
    <dbReference type="NCBI Taxonomy" id="227882"/>
    <lineage>
        <taxon>Bacteria</taxon>
        <taxon>Bacillati</taxon>
        <taxon>Actinomycetota</taxon>
        <taxon>Actinomycetes</taxon>
        <taxon>Kitasatosporales</taxon>
        <taxon>Streptomycetaceae</taxon>
        <taxon>Streptomyces</taxon>
    </lineage>
</organism>
<keyword evidence="1" id="KW-0812">Transmembrane</keyword>
<reference evidence="2 3" key="3">
    <citation type="journal article" date="2014" name="J. Ind. Microbiol. Biotechnol.">
        <title>Genome mining of the Streptomyces avermitilis genome and development of genome-minimized hosts for heterologous expression of biosynthetic gene clusters.</title>
        <authorList>
            <person name="Ikeda H."/>
            <person name="Shin-ya K."/>
            <person name="Omura S."/>
        </authorList>
    </citation>
    <scope>NUCLEOTIDE SEQUENCE [LARGE SCALE GENOMIC DNA]</scope>
    <source>
        <strain evidence="3">ATCC 31267 / DSM 46492 / JCM 5070 / NBRC 14893 / NCIMB 12804 / NRRL 8165 / MA-4680</strain>
    </source>
</reference>
<dbReference type="AlphaFoldDB" id="Q82F07"/>
<dbReference type="Proteomes" id="UP000000428">
    <property type="component" value="Chromosome"/>
</dbReference>
<name>Q82F07_STRAW</name>
<reference evidence="2 3" key="1">
    <citation type="journal article" date="2001" name="Proc. Natl. Acad. Sci. U.S.A.">
        <title>Genome sequence of an industrial microorganism Streptomyces avermitilis: deducing the ability of producing secondary metabolites.</title>
        <authorList>
            <person name="Omura S."/>
            <person name="Ikeda H."/>
            <person name="Ishikawa J."/>
            <person name="Hanamoto A."/>
            <person name="Takahashi C."/>
            <person name="Shinose M."/>
            <person name="Takahashi Y."/>
            <person name="Horikawa H."/>
            <person name="Nakazawa H."/>
            <person name="Osonoe T."/>
            <person name="Kikuchi H."/>
            <person name="Shiba T."/>
            <person name="Sakaki Y."/>
            <person name="Hattori M."/>
        </authorList>
    </citation>
    <scope>NUCLEOTIDE SEQUENCE [LARGE SCALE GENOMIC DNA]</scope>
    <source>
        <strain evidence="3">ATCC 31267 / DSM 46492 / JCM 5070 / NBRC 14893 / NCIMB 12804 / NRRL 8165 / MA-4680</strain>
    </source>
</reference>
<keyword evidence="1" id="KW-1133">Transmembrane helix</keyword>
<reference evidence="2 3" key="2">
    <citation type="journal article" date="2003" name="Nat. Biotechnol.">
        <title>Complete genome sequence and comparative analysis of the industrial microorganism Streptomyces avermitilis.</title>
        <authorList>
            <person name="Ikeda H."/>
            <person name="Ishikawa J."/>
            <person name="Hanamoto A."/>
            <person name="Shinose M."/>
            <person name="Kikuchi H."/>
            <person name="Shiba T."/>
            <person name="Sakaki Y."/>
            <person name="Hattori M."/>
            <person name="Omura S."/>
        </authorList>
    </citation>
    <scope>NUCLEOTIDE SEQUENCE [LARGE SCALE GENOMIC DNA]</scope>
    <source>
        <strain evidence="3">ATCC 31267 / DSM 46492 / JCM 5070 / NBRC 14893 / NCIMB 12804 / NRRL 8165 / MA-4680</strain>
    </source>
</reference>